<evidence type="ECO:0000256" key="1">
    <source>
        <dbReference type="SAM" id="Phobius"/>
    </source>
</evidence>
<reference evidence="2 3" key="1">
    <citation type="submission" date="2016-04" db="EMBL/GenBank/DDBJ databases">
        <title>A degradative enzymes factory behind the ericoid mycorrhizal symbiosis.</title>
        <authorList>
            <consortium name="DOE Joint Genome Institute"/>
            <person name="Martino E."/>
            <person name="Morin E."/>
            <person name="Grelet G."/>
            <person name="Kuo A."/>
            <person name="Kohler A."/>
            <person name="Daghino S."/>
            <person name="Barry K."/>
            <person name="Choi C."/>
            <person name="Cichocki N."/>
            <person name="Clum A."/>
            <person name="Copeland A."/>
            <person name="Hainaut M."/>
            <person name="Haridas S."/>
            <person name="Labutti K."/>
            <person name="Lindquist E."/>
            <person name="Lipzen A."/>
            <person name="Khouja H.-R."/>
            <person name="Murat C."/>
            <person name="Ohm R."/>
            <person name="Olson A."/>
            <person name="Spatafora J."/>
            <person name="Veneault-Fourrey C."/>
            <person name="Henrissat B."/>
            <person name="Grigoriev I."/>
            <person name="Martin F."/>
            <person name="Perotto S."/>
        </authorList>
    </citation>
    <scope>NUCLEOTIDE SEQUENCE [LARGE SCALE GENOMIC DNA]</scope>
    <source>
        <strain evidence="2 3">E</strain>
    </source>
</reference>
<dbReference type="GeneID" id="36580940"/>
<proteinExistence type="predicted"/>
<dbReference type="AlphaFoldDB" id="A0A2J6T5N2"/>
<gene>
    <name evidence="2" type="ORF">K444DRAFT_443154</name>
</gene>
<keyword evidence="3" id="KW-1185">Reference proteome</keyword>
<name>A0A2J6T5N2_9HELO</name>
<sequence length="86" mass="9827">MIVTGVLPSRQESSLPRKVMVGLLSNPPTFLNSGSFDFNPLVYFRVSSKCVGRRILQMNEVRAELLFALFFFVVFLSSSSRSWTRY</sequence>
<evidence type="ECO:0000313" key="3">
    <source>
        <dbReference type="Proteomes" id="UP000235371"/>
    </source>
</evidence>
<feature type="transmembrane region" description="Helical" evidence="1">
    <location>
        <begin position="63"/>
        <end position="83"/>
    </location>
</feature>
<evidence type="ECO:0000313" key="2">
    <source>
        <dbReference type="EMBL" id="PMD58319.1"/>
    </source>
</evidence>
<organism evidence="2 3">
    <name type="scientific">Hyaloscypha bicolor E</name>
    <dbReference type="NCBI Taxonomy" id="1095630"/>
    <lineage>
        <taxon>Eukaryota</taxon>
        <taxon>Fungi</taxon>
        <taxon>Dikarya</taxon>
        <taxon>Ascomycota</taxon>
        <taxon>Pezizomycotina</taxon>
        <taxon>Leotiomycetes</taxon>
        <taxon>Helotiales</taxon>
        <taxon>Hyaloscyphaceae</taxon>
        <taxon>Hyaloscypha</taxon>
        <taxon>Hyaloscypha bicolor</taxon>
    </lineage>
</organism>
<dbReference type="InParanoid" id="A0A2J6T5N2"/>
<dbReference type="RefSeq" id="XP_024735223.1">
    <property type="nucleotide sequence ID" value="XM_024872860.1"/>
</dbReference>
<keyword evidence="1" id="KW-0472">Membrane</keyword>
<dbReference type="Proteomes" id="UP000235371">
    <property type="component" value="Unassembled WGS sequence"/>
</dbReference>
<keyword evidence="1" id="KW-1133">Transmembrane helix</keyword>
<accession>A0A2J6T5N2</accession>
<dbReference type="EMBL" id="KZ613828">
    <property type="protein sequence ID" value="PMD58319.1"/>
    <property type="molecule type" value="Genomic_DNA"/>
</dbReference>
<keyword evidence="1" id="KW-0812">Transmembrane</keyword>
<protein>
    <submittedName>
        <fullName evidence="2">Uncharacterized protein</fullName>
    </submittedName>
</protein>